<name>A0A5P2G4T0_9BACT</name>
<dbReference type="Gene3D" id="3.30.160.110">
    <property type="entry name" value="Siroheme synthase, domain 2"/>
    <property type="match status" value="1"/>
</dbReference>
<keyword evidence="10" id="KW-1003">Cell membrane</keyword>
<evidence type="ECO:0000313" key="13">
    <source>
        <dbReference type="Proteomes" id="UP000292424"/>
    </source>
</evidence>
<keyword evidence="8" id="KW-0627">Porphyrin biosynthesis</keyword>
<keyword evidence="4 10" id="KW-1133">Transmembrane helix</keyword>
<keyword evidence="3 10" id="KW-0812">Transmembrane</keyword>
<dbReference type="EMBL" id="CP044016">
    <property type="protein sequence ID" value="QES90834.1"/>
    <property type="molecule type" value="Genomic_DNA"/>
</dbReference>
<dbReference type="SUPFAM" id="SSF75615">
    <property type="entry name" value="Siroheme synthase middle domains-like"/>
    <property type="match status" value="1"/>
</dbReference>
<dbReference type="InterPro" id="IPR028161">
    <property type="entry name" value="Met8-like"/>
</dbReference>
<evidence type="ECO:0000256" key="10">
    <source>
        <dbReference type="RuleBase" id="RU363041"/>
    </source>
</evidence>
<dbReference type="OrthoDB" id="45564at2"/>
<dbReference type="Pfam" id="PF13241">
    <property type="entry name" value="NAD_binding_7"/>
    <property type="match status" value="1"/>
</dbReference>
<keyword evidence="13" id="KW-1185">Reference proteome</keyword>
<keyword evidence="5" id="KW-0560">Oxidoreductase</keyword>
<evidence type="ECO:0000256" key="5">
    <source>
        <dbReference type="ARBA" id="ARBA00023002"/>
    </source>
</evidence>
<proteinExistence type="inferred from homology"/>
<comment type="pathway">
    <text evidence="2">Porphyrin-containing compound metabolism; siroheme biosynthesis; sirohydrochlorin from precorrin-2: step 1/1.</text>
</comment>
<feature type="transmembrane region" description="Helical" evidence="10">
    <location>
        <begin position="441"/>
        <end position="458"/>
    </location>
</feature>
<evidence type="ECO:0000313" key="12">
    <source>
        <dbReference type="EMBL" id="QES90834.1"/>
    </source>
</evidence>
<dbReference type="RefSeq" id="WP_131331817.1">
    <property type="nucleotide sequence ID" value="NZ_CP044016.1"/>
</dbReference>
<feature type="transmembrane region" description="Helical" evidence="10">
    <location>
        <begin position="494"/>
        <end position="513"/>
    </location>
</feature>
<evidence type="ECO:0000256" key="6">
    <source>
        <dbReference type="ARBA" id="ARBA00023027"/>
    </source>
</evidence>
<gene>
    <name evidence="12" type="ORF">E0W69_020015</name>
</gene>
<dbReference type="UniPathway" id="UPA00262">
    <property type="reaction ID" value="UER00222"/>
</dbReference>
<dbReference type="Pfam" id="PF14824">
    <property type="entry name" value="Sirohm_synth_M"/>
    <property type="match status" value="1"/>
</dbReference>
<dbReference type="PANTHER" id="PTHR35330">
    <property type="entry name" value="SIROHEME BIOSYNTHESIS PROTEIN MET8"/>
    <property type="match status" value="1"/>
</dbReference>
<dbReference type="InterPro" id="IPR002781">
    <property type="entry name" value="TM_pro_TauE-like"/>
</dbReference>
<dbReference type="GO" id="GO:0019354">
    <property type="term" value="P:siroheme biosynthetic process"/>
    <property type="evidence" value="ECO:0007669"/>
    <property type="project" value="UniProtKB-UniPathway"/>
</dbReference>
<evidence type="ECO:0000256" key="2">
    <source>
        <dbReference type="ARBA" id="ARBA00005010"/>
    </source>
</evidence>
<dbReference type="InterPro" id="IPR006367">
    <property type="entry name" value="Sirohaem_synthase_N"/>
</dbReference>
<dbReference type="Pfam" id="PF01925">
    <property type="entry name" value="TauE"/>
    <property type="match status" value="1"/>
</dbReference>
<comment type="subcellular location">
    <subcellularLocation>
        <location evidence="10">Cell membrane</location>
        <topology evidence="10">Multi-pass membrane protein</topology>
    </subcellularLocation>
    <subcellularLocation>
        <location evidence="1">Membrane</location>
        <topology evidence="1">Multi-pass membrane protein</topology>
    </subcellularLocation>
</comment>
<dbReference type="NCBIfam" id="TIGR01470">
    <property type="entry name" value="cysG_Nterm"/>
    <property type="match status" value="1"/>
</dbReference>
<evidence type="ECO:0000256" key="4">
    <source>
        <dbReference type="ARBA" id="ARBA00022989"/>
    </source>
</evidence>
<feature type="domain" description="Siroheme synthase central" evidence="11">
    <location>
        <begin position="141"/>
        <end position="165"/>
    </location>
</feature>
<keyword evidence="6" id="KW-0520">NAD</keyword>
<feature type="transmembrane region" description="Helical" evidence="10">
    <location>
        <begin position="228"/>
        <end position="250"/>
    </location>
</feature>
<evidence type="ECO:0000256" key="8">
    <source>
        <dbReference type="ARBA" id="ARBA00023244"/>
    </source>
</evidence>
<reference evidence="12 13" key="1">
    <citation type="submission" date="2019-09" db="EMBL/GenBank/DDBJ databases">
        <title>Complete genome sequence of Arachidicoccus sp. B3-10 isolated from apple orchard soil.</title>
        <authorList>
            <person name="Kim H.S."/>
            <person name="Han K.-I."/>
            <person name="Suh M.K."/>
            <person name="Lee K.C."/>
            <person name="Eom M.K."/>
            <person name="Kim J.-S."/>
            <person name="Kang S.W."/>
            <person name="Sin Y."/>
            <person name="Lee J.-S."/>
        </authorList>
    </citation>
    <scope>NUCLEOTIDE SEQUENCE [LARGE SCALE GENOMIC DNA]</scope>
    <source>
        <strain evidence="12 13">B3-10</strain>
    </source>
</reference>
<evidence type="ECO:0000256" key="7">
    <source>
        <dbReference type="ARBA" id="ARBA00023136"/>
    </source>
</evidence>
<sequence length="515" mass="55569">MKETLPEIIQSNQGEAIGNKLFPIFLKLEELKIIIIGGGNVGLEKLTALCKNAPATQITVLANKFSPELLHFAKNKSTILLITKSYENSDLNGFQIAISAVNDSTLSKQITDDAHDKGLLVNAADKPEYCDFYLSSIVTKGNLKIAISTNGKSPTVAKRLKEILTDTLPEEIDQTLENMSSIRQKLTGNLPQKIIQLNAITKTLIEGESKATTMGKSNWLSSLSLTKIIIFGSLLAIFFMVLGYAIISNLPPTWIANIQSYSDQLSKTNFYWMLLAGFLAQLVDGAMGMGYGVLSTTFLLQSGVSIAAVSSSVHMAEMFSVGAAGISHYKYKHVNKKLLLRLAIPGAIGAICGALFIGAFGNKYGKMLRPFISVYTMYLGIRIIQKAFKKRNKDKKKLTNVTPVALSGGFLDAFGGGWGPLVTSTLISGGRDPKYTIGTSTLTKFFTSICSTATFVFVLGEAHFNVIAGLIFGGLIAAPIAAKLSGKLNLKTMFICVGSLVILCSLKVIWSAIMK</sequence>
<dbReference type="AlphaFoldDB" id="A0A5P2G4T0"/>
<dbReference type="GO" id="GO:0005886">
    <property type="term" value="C:plasma membrane"/>
    <property type="evidence" value="ECO:0007669"/>
    <property type="project" value="UniProtKB-SubCell"/>
</dbReference>
<feature type="transmembrane region" description="Helical" evidence="10">
    <location>
        <begin position="338"/>
        <end position="361"/>
    </location>
</feature>
<comment type="similarity">
    <text evidence="10">Belongs to the 4-toluene sulfonate uptake permease (TSUP) (TC 2.A.102) family.</text>
</comment>
<dbReference type="Proteomes" id="UP000292424">
    <property type="component" value="Chromosome"/>
</dbReference>
<dbReference type="GO" id="GO:0004325">
    <property type="term" value="F:ferrochelatase activity"/>
    <property type="evidence" value="ECO:0007669"/>
    <property type="project" value="InterPro"/>
</dbReference>
<dbReference type="PANTHER" id="PTHR35330:SF1">
    <property type="entry name" value="SIROHEME BIOSYNTHESIS PROTEIN MET8"/>
    <property type="match status" value="1"/>
</dbReference>
<feature type="transmembrane region" description="Helical" evidence="10">
    <location>
        <begin position="306"/>
        <end position="326"/>
    </location>
</feature>
<evidence type="ECO:0000256" key="3">
    <source>
        <dbReference type="ARBA" id="ARBA00022692"/>
    </source>
</evidence>
<accession>A0A5P2G4T0</accession>
<feature type="transmembrane region" description="Helical" evidence="10">
    <location>
        <begin position="367"/>
        <end position="384"/>
    </location>
</feature>
<comment type="catalytic activity">
    <reaction evidence="9">
        <text>precorrin-2 + NAD(+) = sirohydrochlorin + NADH + 2 H(+)</text>
        <dbReference type="Rhea" id="RHEA:15613"/>
        <dbReference type="ChEBI" id="CHEBI:15378"/>
        <dbReference type="ChEBI" id="CHEBI:57540"/>
        <dbReference type="ChEBI" id="CHEBI:57945"/>
        <dbReference type="ChEBI" id="CHEBI:58351"/>
        <dbReference type="ChEBI" id="CHEBI:58827"/>
        <dbReference type="EC" id="1.3.1.76"/>
    </reaction>
</comment>
<evidence type="ECO:0000256" key="9">
    <source>
        <dbReference type="ARBA" id="ARBA00047561"/>
    </source>
</evidence>
<dbReference type="KEGG" id="arac:E0W69_020015"/>
<dbReference type="InterPro" id="IPR028281">
    <property type="entry name" value="Sirohaem_synthase_central"/>
</dbReference>
<dbReference type="GO" id="GO:0043115">
    <property type="term" value="F:precorrin-2 dehydrogenase activity"/>
    <property type="evidence" value="ECO:0007669"/>
    <property type="project" value="UniProtKB-EC"/>
</dbReference>
<feature type="transmembrane region" description="Helical" evidence="10">
    <location>
        <begin position="270"/>
        <end position="294"/>
    </location>
</feature>
<keyword evidence="7 10" id="KW-0472">Membrane</keyword>
<protein>
    <recommendedName>
        <fullName evidence="10">Probable membrane transporter protein</fullName>
    </recommendedName>
</protein>
<organism evidence="12 13">
    <name type="scientific">Rhizosphaericola mali</name>
    <dbReference type="NCBI Taxonomy" id="2545455"/>
    <lineage>
        <taxon>Bacteria</taxon>
        <taxon>Pseudomonadati</taxon>
        <taxon>Bacteroidota</taxon>
        <taxon>Chitinophagia</taxon>
        <taxon>Chitinophagales</taxon>
        <taxon>Chitinophagaceae</taxon>
        <taxon>Rhizosphaericola</taxon>
    </lineage>
</organism>
<dbReference type="InterPro" id="IPR036291">
    <property type="entry name" value="NAD(P)-bd_dom_sf"/>
</dbReference>
<feature type="transmembrane region" description="Helical" evidence="10">
    <location>
        <begin position="464"/>
        <end position="482"/>
    </location>
</feature>
<dbReference type="SUPFAM" id="SSF51735">
    <property type="entry name" value="NAD(P)-binding Rossmann-fold domains"/>
    <property type="match status" value="1"/>
</dbReference>
<dbReference type="Gene3D" id="3.40.50.720">
    <property type="entry name" value="NAD(P)-binding Rossmann-like Domain"/>
    <property type="match status" value="1"/>
</dbReference>
<evidence type="ECO:0000259" key="11">
    <source>
        <dbReference type="Pfam" id="PF14824"/>
    </source>
</evidence>
<evidence type="ECO:0000256" key="1">
    <source>
        <dbReference type="ARBA" id="ARBA00004141"/>
    </source>
</evidence>